<dbReference type="PANTHER" id="PTHR47406">
    <property type="entry name" value="COAGULATION FACTOR 5/8 TYPE, C-TERMINAL"/>
    <property type="match status" value="1"/>
</dbReference>
<feature type="signal peptide" evidence="2">
    <location>
        <begin position="1"/>
        <end position="19"/>
    </location>
</feature>
<accession>A0A174JVD3</accession>
<dbReference type="PANTHER" id="PTHR47406:SF2">
    <property type="entry name" value="ALPHA GLUCURONIDASE N-TERMINAL DOMAIN-CONTAINING PROTEIN"/>
    <property type="match status" value="1"/>
</dbReference>
<dbReference type="RefSeq" id="WP_055269272.1">
    <property type="nucleotide sequence ID" value="NZ_CABMFH010000004.1"/>
</dbReference>
<dbReference type="Proteomes" id="UP000095606">
    <property type="component" value="Unassembled WGS sequence"/>
</dbReference>
<feature type="chain" id="PRO_5041045453" evidence="2">
    <location>
        <begin position="20"/>
        <end position="609"/>
    </location>
</feature>
<keyword evidence="7" id="KW-1185">Reference proteome</keyword>
<gene>
    <name evidence="4" type="ORF">ERS852461_01685</name>
    <name evidence="5" type="ORF">NXY30_04580</name>
</gene>
<accession>A0A3E5GIN3</accession>
<keyword evidence="1" id="KW-0378">Hydrolase</keyword>
<dbReference type="SUPFAM" id="SSF55545">
    <property type="entry name" value="beta-N-acetylhexosaminidase-like domain"/>
    <property type="match status" value="1"/>
</dbReference>
<evidence type="ECO:0000313" key="5">
    <source>
        <dbReference type="EMBL" id="UVQ75685.1"/>
    </source>
</evidence>
<name>A0A174JVD3_9BACE</name>
<organism evidence="4 6">
    <name type="scientific">Bacteroides faecis</name>
    <dbReference type="NCBI Taxonomy" id="674529"/>
    <lineage>
        <taxon>Bacteria</taxon>
        <taxon>Pseudomonadati</taxon>
        <taxon>Bacteroidota</taxon>
        <taxon>Bacteroidia</taxon>
        <taxon>Bacteroidales</taxon>
        <taxon>Bacteroidaceae</taxon>
        <taxon>Bacteroides</taxon>
    </lineage>
</organism>
<evidence type="ECO:0000256" key="1">
    <source>
        <dbReference type="ARBA" id="ARBA00022801"/>
    </source>
</evidence>
<keyword evidence="2" id="KW-0732">Signal</keyword>
<dbReference type="GO" id="GO:0046559">
    <property type="term" value="F:alpha-glucuronidase activity"/>
    <property type="evidence" value="ECO:0007669"/>
    <property type="project" value="InterPro"/>
</dbReference>
<reference evidence="4 6" key="1">
    <citation type="submission" date="2015-09" db="EMBL/GenBank/DDBJ databases">
        <authorList>
            <consortium name="Pathogen Informatics"/>
        </authorList>
    </citation>
    <scope>NUCLEOTIDE SEQUENCE [LARGE SCALE GENOMIC DNA]</scope>
    <source>
        <strain evidence="4 6">2789STDY5834846</strain>
    </source>
</reference>
<dbReference type="EMBL" id="CP103141">
    <property type="protein sequence ID" value="UVQ75685.1"/>
    <property type="molecule type" value="Genomic_DNA"/>
</dbReference>
<proteinExistence type="predicted"/>
<dbReference type="InterPro" id="IPR032287">
    <property type="entry name" value="DUF4838"/>
</dbReference>
<sequence length="609" mass="69549">MKYCIAFISFFLFSCYSFGGGFTITKNKEYAIYIRQDSPKLMRYAANELARYLAETTGAICEVKAEKQCAVNQLTVGTEKPVKAVFLPNTLKESADDEFIIRVDDNSLTIDGGNARGVLYGVYTFLEDFLQCRWYSSKVRIIPFSGTTRIKTCNIGYKSPVKWREVYYYELCDPYIAGILKLNGNGERQNKVAPYRFAISGGNHAGWGYWCHSLYSMVPPFLYDTHPEYFSEINGKRIAPVGKEGGTQLCLTNPDVLKLSVEKLRKEMSKPVTGMPVWADSTATYWSISQMDGNGNCTCDECKRLDKYDGSPSGSILSYVNKVAAKFPHKKIATLAYIYSRKAPRYTKPAPNVAIQLCAIETARDGINLPITSSPIHASFRNDFQEWGRICNDIVVWDYVVQFQNLISPFPNFSVMQDNIQFYIKNNATGIFCQGNREKGGEFAELRGYLLSKLLWNPNCDFLVQMKDFLNGYYGAAGPYLYEYIKMMESELRKSGLKLSIDGEPEFHRMGYLSVKCLKKYNELFDKAENSVQNDRDILARVQKERMGIMYVQLRLGYGSLLERKAILHHLIELAKINDVWMFSEVDWRKDQSGNREMFEVKMKSSLSE</sequence>
<dbReference type="EMBL" id="CZAE01000006">
    <property type="protein sequence ID" value="CUP02591.1"/>
    <property type="molecule type" value="Genomic_DNA"/>
</dbReference>
<evidence type="ECO:0000313" key="6">
    <source>
        <dbReference type="Proteomes" id="UP000095606"/>
    </source>
</evidence>
<dbReference type="PROSITE" id="PS51257">
    <property type="entry name" value="PROKAR_LIPOPROTEIN"/>
    <property type="match status" value="1"/>
</dbReference>
<dbReference type="InterPro" id="IPR005154">
    <property type="entry name" value="Glyco_hydro_67_aGlcAse_N"/>
</dbReference>
<reference evidence="5" key="2">
    <citation type="submission" date="2022-08" db="EMBL/GenBank/DDBJ databases">
        <title>Genome Sequencing of Bacteroides fragilis Group Isolates with Nanopore Technology.</title>
        <authorList>
            <person name="Tisza M.J."/>
            <person name="Smith D."/>
            <person name="Dekker J.P."/>
        </authorList>
    </citation>
    <scope>NUCLEOTIDE SEQUENCE</scope>
    <source>
        <strain evidence="5">BFG-527</strain>
    </source>
</reference>
<evidence type="ECO:0000259" key="3">
    <source>
        <dbReference type="Pfam" id="PF03648"/>
    </source>
</evidence>
<dbReference type="InterPro" id="IPR029018">
    <property type="entry name" value="Hex-like_dom2"/>
</dbReference>
<evidence type="ECO:0000313" key="4">
    <source>
        <dbReference type="EMBL" id="CUP02591.1"/>
    </source>
</evidence>
<dbReference type="GO" id="GO:0045493">
    <property type="term" value="P:xylan catabolic process"/>
    <property type="evidence" value="ECO:0007669"/>
    <property type="project" value="InterPro"/>
</dbReference>
<dbReference type="GeneID" id="69587928"/>
<feature type="domain" description="Alpha glucuronidase N-terminal" evidence="3">
    <location>
        <begin position="30"/>
        <end position="124"/>
    </location>
</feature>
<evidence type="ECO:0000256" key="2">
    <source>
        <dbReference type="SAM" id="SignalP"/>
    </source>
</evidence>
<dbReference type="Pfam" id="PF03648">
    <property type="entry name" value="Glyco_hydro_67N"/>
    <property type="match status" value="1"/>
</dbReference>
<dbReference type="Pfam" id="PF16126">
    <property type="entry name" value="DUF4838"/>
    <property type="match status" value="1"/>
</dbReference>
<evidence type="ECO:0000313" key="7">
    <source>
        <dbReference type="Proteomes" id="UP001060104"/>
    </source>
</evidence>
<dbReference type="AlphaFoldDB" id="A0A174JVD3"/>
<dbReference type="Proteomes" id="UP001060104">
    <property type="component" value="Chromosome"/>
</dbReference>
<protein>
    <submittedName>
        <fullName evidence="4">Alpha-glucuronidase</fullName>
    </submittedName>
    <submittedName>
        <fullName evidence="5">DUF4838 domain-containing protein</fullName>
    </submittedName>
</protein>
<dbReference type="Gene3D" id="3.30.379.10">
    <property type="entry name" value="Chitobiase/beta-hexosaminidase domain 2-like"/>
    <property type="match status" value="1"/>
</dbReference>